<dbReference type="FunFam" id="1.20.950.20:FF:000002">
    <property type="entry name" value="Formate dehydrogenase cytochrome b556 subunit"/>
    <property type="match status" value="1"/>
</dbReference>
<dbReference type="RefSeq" id="WP_049355964.1">
    <property type="nucleotide sequence ID" value="NZ_CABFLI010000022.1"/>
</dbReference>
<dbReference type="OrthoDB" id="9790598at2"/>
<keyword evidence="10 13" id="KW-1133">Transmembrane helix</keyword>
<organism evidence="15 16">
    <name type="scientific">Haemophilus parainfluenzae</name>
    <dbReference type="NCBI Taxonomy" id="729"/>
    <lineage>
        <taxon>Bacteria</taxon>
        <taxon>Pseudomonadati</taxon>
        <taxon>Pseudomonadota</taxon>
        <taxon>Gammaproteobacteria</taxon>
        <taxon>Pasteurellales</taxon>
        <taxon>Pasteurellaceae</taxon>
        <taxon>Haemophilus</taxon>
    </lineage>
</organism>
<dbReference type="GO" id="GO:0008863">
    <property type="term" value="F:formate dehydrogenase (NAD+) activity"/>
    <property type="evidence" value="ECO:0007669"/>
    <property type="project" value="UniProtKB-EC"/>
</dbReference>
<dbReference type="SUPFAM" id="SSF81342">
    <property type="entry name" value="Transmembrane di-heme cytochromes"/>
    <property type="match status" value="1"/>
</dbReference>
<evidence type="ECO:0000256" key="6">
    <source>
        <dbReference type="ARBA" id="ARBA00022617"/>
    </source>
</evidence>
<evidence type="ECO:0000256" key="12">
    <source>
        <dbReference type="ARBA" id="ARBA00023136"/>
    </source>
</evidence>
<keyword evidence="9" id="KW-0249">Electron transport</keyword>
<keyword evidence="6" id="KW-0349">Heme</keyword>
<dbReference type="GO" id="GO:0036397">
    <property type="term" value="F:formate dehydrogenase (quinone) activity"/>
    <property type="evidence" value="ECO:0007669"/>
    <property type="project" value="TreeGrafter"/>
</dbReference>
<comment type="cofactor">
    <cofactor evidence="1">
        <name>heme</name>
        <dbReference type="ChEBI" id="CHEBI:30413"/>
    </cofactor>
</comment>
<dbReference type="EC" id="1.17.1.9" evidence="15"/>
<dbReference type="GO" id="GO:0015944">
    <property type="term" value="P:formate oxidation"/>
    <property type="evidence" value="ECO:0007669"/>
    <property type="project" value="UniProtKB-ARBA"/>
</dbReference>
<dbReference type="GO" id="GO:0046872">
    <property type="term" value="F:metal ion binding"/>
    <property type="evidence" value="ECO:0007669"/>
    <property type="project" value="UniProtKB-KW"/>
</dbReference>
<gene>
    <name evidence="15" type="primary">fdxI</name>
    <name evidence="15" type="ORF">NCTC10672_00348</name>
</gene>
<dbReference type="InterPro" id="IPR016174">
    <property type="entry name" value="Di-haem_cyt_TM"/>
</dbReference>
<dbReference type="Proteomes" id="UP000254186">
    <property type="component" value="Unassembled WGS sequence"/>
</dbReference>
<evidence type="ECO:0000256" key="2">
    <source>
        <dbReference type="ARBA" id="ARBA00004651"/>
    </source>
</evidence>
<dbReference type="InterPro" id="IPR011577">
    <property type="entry name" value="Cyt_b561_bac/Ni-Hgenase"/>
</dbReference>
<keyword evidence="5" id="KW-1003">Cell membrane</keyword>
<evidence type="ECO:0000256" key="5">
    <source>
        <dbReference type="ARBA" id="ARBA00022475"/>
    </source>
</evidence>
<dbReference type="InterPro" id="IPR051817">
    <property type="entry name" value="FDH_cytochrome_b556_subunit"/>
</dbReference>
<proteinExistence type="inferred from homology"/>
<dbReference type="GO" id="GO:0005886">
    <property type="term" value="C:plasma membrane"/>
    <property type="evidence" value="ECO:0007669"/>
    <property type="project" value="UniProtKB-SubCell"/>
</dbReference>
<protein>
    <submittedName>
        <fullName evidence="15">Formate dehydrogenase subunit gamma</fullName>
        <ecNumber evidence="15">1.17.1.9</ecNumber>
    </submittedName>
</protein>
<evidence type="ECO:0000313" key="15">
    <source>
        <dbReference type="EMBL" id="STP02937.1"/>
    </source>
</evidence>
<dbReference type="GO" id="GO:0009061">
    <property type="term" value="P:anaerobic respiration"/>
    <property type="evidence" value="ECO:0007669"/>
    <property type="project" value="TreeGrafter"/>
</dbReference>
<keyword evidence="11" id="KW-0408">Iron</keyword>
<dbReference type="Pfam" id="PF01292">
    <property type="entry name" value="Ni_hydr_CYTB"/>
    <property type="match status" value="1"/>
</dbReference>
<dbReference type="AlphaFoldDB" id="A0A377JFK4"/>
<feature type="transmembrane region" description="Helical" evidence="13">
    <location>
        <begin position="152"/>
        <end position="176"/>
    </location>
</feature>
<reference evidence="15 16" key="1">
    <citation type="submission" date="2018-06" db="EMBL/GenBank/DDBJ databases">
        <authorList>
            <consortium name="Pathogen Informatics"/>
            <person name="Doyle S."/>
        </authorList>
    </citation>
    <scope>NUCLEOTIDE SEQUENCE [LARGE SCALE GENOMIC DNA]</scope>
    <source>
        <strain evidence="15 16">NCTC10672</strain>
    </source>
</reference>
<feature type="transmembrane region" description="Helical" evidence="13">
    <location>
        <begin position="21"/>
        <end position="41"/>
    </location>
</feature>
<keyword evidence="15" id="KW-0560">Oxidoreductase</keyword>
<evidence type="ECO:0000256" key="9">
    <source>
        <dbReference type="ARBA" id="ARBA00022982"/>
    </source>
</evidence>
<dbReference type="InterPro" id="IPR006471">
    <property type="entry name" value="Formate_DH_gsu"/>
</dbReference>
<evidence type="ECO:0000256" key="7">
    <source>
        <dbReference type="ARBA" id="ARBA00022692"/>
    </source>
</evidence>
<evidence type="ECO:0000256" key="11">
    <source>
        <dbReference type="ARBA" id="ARBA00023004"/>
    </source>
</evidence>
<dbReference type="GO" id="GO:0009055">
    <property type="term" value="F:electron transfer activity"/>
    <property type="evidence" value="ECO:0007669"/>
    <property type="project" value="InterPro"/>
</dbReference>
<evidence type="ECO:0000259" key="14">
    <source>
        <dbReference type="Pfam" id="PF01292"/>
    </source>
</evidence>
<dbReference type="PANTHER" id="PTHR30074:SF5">
    <property type="entry name" value="FORMATE DEHYDROGENASE, NITRATE-INDUCIBLE, CYTOCHROME B556(FDN) SUBUNIT"/>
    <property type="match status" value="1"/>
</dbReference>
<dbReference type="NCBIfam" id="TIGR01583">
    <property type="entry name" value="formate-DH-gamm"/>
    <property type="match status" value="1"/>
</dbReference>
<evidence type="ECO:0000256" key="1">
    <source>
        <dbReference type="ARBA" id="ARBA00001971"/>
    </source>
</evidence>
<dbReference type="EMBL" id="UGHY01000002">
    <property type="protein sequence ID" value="STP02937.1"/>
    <property type="molecule type" value="Genomic_DNA"/>
</dbReference>
<comment type="subcellular location">
    <subcellularLocation>
        <location evidence="2">Cell membrane</location>
        <topology evidence="2">Multi-pass membrane protein</topology>
    </subcellularLocation>
</comment>
<evidence type="ECO:0000256" key="8">
    <source>
        <dbReference type="ARBA" id="ARBA00022723"/>
    </source>
</evidence>
<evidence type="ECO:0000256" key="4">
    <source>
        <dbReference type="ARBA" id="ARBA00022448"/>
    </source>
</evidence>
<feature type="transmembrane region" description="Helical" evidence="13">
    <location>
        <begin position="120"/>
        <end position="140"/>
    </location>
</feature>
<name>A0A377JFK4_HAEPA</name>
<dbReference type="PANTHER" id="PTHR30074">
    <property type="entry name" value="FORMATE DEHYDROGENASE, NITRATE-INDUCIBLE, CYTOCHROME B556 FDN SUBUNIT"/>
    <property type="match status" value="1"/>
</dbReference>
<dbReference type="Gene3D" id="1.20.950.20">
    <property type="entry name" value="Transmembrane di-heme cytochromes, Chain C"/>
    <property type="match status" value="1"/>
</dbReference>
<evidence type="ECO:0000256" key="3">
    <source>
        <dbReference type="ARBA" id="ARBA00010747"/>
    </source>
</evidence>
<sequence>MSKIEISNDTRIIRHRTPARFSHWLLVICFFMTMFTGVAFFFPDFAWLTEILGTPQLARAIHPFTGIIMFVAFIFLGYLYWDHNIPEKNDIRWLKGMLEVLKGNEHAVAYNGKYNLGQKMLFWTLNLAMVTLLVTGIIMWRQYFSHYFSIPVLRFAILLHSLSAFMLFTGILVHMYMAFWVKGSIRGIVEGWVTVRWAKKHHPKWYNDEVLPKLEEDLKNEAEGKKVKTKALFKGING</sequence>
<keyword evidence="8" id="KW-0479">Metal-binding</keyword>
<keyword evidence="4" id="KW-0813">Transport</keyword>
<evidence type="ECO:0000256" key="13">
    <source>
        <dbReference type="SAM" id="Phobius"/>
    </source>
</evidence>
<evidence type="ECO:0000256" key="10">
    <source>
        <dbReference type="ARBA" id="ARBA00022989"/>
    </source>
</evidence>
<dbReference type="GO" id="GO:0022904">
    <property type="term" value="P:respiratory electron transport chain"/>
    <property type="evidence" value="ECO:0007669"/>
    <property type="project" value="InterPro"/>
</dbReference>
<feature type="domain" description="Cytochrome b561 bacterial/Ni-hydrogenase" evidence="14">
    <location>
        <begin position="14"/>
        <end position="182"/>
    </location>
</feature>
<keyword evidence="12 13" id="KW-0472">Membrane</keyword>
<feature type="transmembrane region" description="Helical" evidence="13">
    <location>
        <begin position="61"/>
        <end position="81"/>
    </location>
</feature>
<comment type="similarity">
    <text evidence="3">Belongs to the formate dehydrogenase gamma subunit family.</text>
</comment>
<dbReference type="GO" id="GO:0009326">
    <property type="term" value="C:formate dehydrogenase complex"/>
    <property type="evidence" value="ECO:0007669"/>
    <property type="project" value="InterPro"/>
</dbReference>
<evidence type="ECO:0000313" key="16">
    <source>
        <dbReference type="Proteomes" id="UP000254186"/>
    </source>
</evidence>
<keyword evidence="7 13" id="KW-0812">Transmembrane</keyword>
<accession>A0A377JFK4</accession>